<dbReference type="Proteomes" id="UP000625682">
    <property type="component" value="Unassembled WGS sequence"/>
</dbReference>
<evidence type="ECO:0000313" key="2">
    <source>
        <dbReference type="Proteomes" id="UP000625682"/>
    </source>
</evidence>
<gene>
    <name evidence="1" type="ORF">GCM10012282_72290</name>
</gene>
<accession>A0A917P6W1</accession>
<proteinExistence type="predicted"/>
<dbReference type="AlphaFoldDB" id="A0A917P6W1"/>
<protein>
    <submittedName>
        <fullName evidence="1">Uncharacterized protein</fullName>
    </submittedName>
</protein>
<dbReference type="EMBL" id="BMMU01000038">
    <property type="protein sequence ID" value="GGJ64694.1"/>
    <property type="molecule type" value="Genomic_DNA"/>
</dbReference>
<reference evidence="1" key="2">
    <citation type="submission" date="2020-09" db="EMBL/GenBank/DDBJ databases">
        <authorList>
            <person name="Sun Q."/>
            <person name="Zhou Y."/>
        </authorList>
    </citation>
    <scope>NUCLEOTIDE SEQUENCE</scope>
    <source>
        <strain evidence="1">CGMCC 4.7272</strain>
    </source>
</reference>
<reference evidence="1" key="1">
    <citation type="journal article" date="2014" name="Int. J. Syst. Evol. Microbiol.">
        <title>Complete genome sequence of Corynebacterium casei LMG S-19264T (=DSM 44701T), isolated from a smear-ripened cheese.</title>
        <authorList>
            <consortium name="US DOE Joint Genome Institute (JGI-PGF)"/>
            <person name="Walter F."/>
            <person name="Albersmeier A."/>
            <person name="Kalinowski J."/>
            <person name="Ruckert C."/>
        </authorList>
    </citation>
    <scope>NUCLEOTIDE SEQUENCE</scope>
    <source>
        <strain evidence="1">CGMCC 4.7272</strain>
    </source>
</reference>
<sequence length="62" mass="7060">MVKVKRKPEAYVCPACKQSVPVTVHRHKTLGVFVPVWGPGACQNRDCPDFRLDPRHRHSPAR</sequence>
<comment type="caution">
    <text evidence="1">The sequence shown here is derived from an EMBL/GenBank/DDBJ whole genome shotgun (WGS) entry which is preliminary data.</text>
</comment>
<keyword evidence="2" id="KW-1185">Reference proteome</keyword>
<organism evidence="1 2">
    <name type="scientific">Streptomyces lacrimifluminis</name>
    <dbReference type="NCBI Taxonomy" id="1500077"/>
    <lineage>
        <taxon>Bacteria</taxon>
        <taxon>Bacillati</taxon>
        <taxon>Actinomycetota</taxon>
        <taxon>Actinomycetes</taxon>
        <taxon>Kitasatosporales</taxon>
        <taxon>Streptomycetaceae</taxon>
        <taxon>Streptomyces</taxon>
    </lineage>
</organism>
<evidence type="ECO:0000313" key="1">
    <source>
        <dbReference type="EMBL" id="GGJ64694.1"/>
    </source>
</evidence>
<name>A0A917P6W1_9ACTN</name>